<reference evidence="2 3" key="1">
    <citation type="submission" date="2017-03" db="EMBL/GenBank/DDBJ databases">
        <title>Pseudomonas azotoformans: Salt tolerant bacteria having multiple plant growth promoting attributes.</title>
        <authorList>
            <person name="Srivastava A.K."/>
            <person name="Sharma A."/>
            <person name="Srivastava A.K."/>
            <person name="Jamali H."/>
            <person name="Yadav J."/>
            <person name="Srivastava R."/>
            <person name="Kashyap P.L."/>
            <person name="Chakdar H."/>
            <person name="Saxena A.K."/>
        </authorList>
    </citation>
    <scope>NUCLEOTIDE SEQUENCE [LARGE SCALE GENOMIC DNA]</scope>
    <source>
        <strain evidence="2 3">SC 14</strain>
    </source>
</reference>
<feature type="transmembrane region" description="Helical" evidence="1">
    <location>
        <begin position="178"/>
        <end position="198"/>
    </location>
</feature>
<proteinExistence type="predicted"/>
<dbReference type="AlphaFoldDB" id="A0A4Q0HU25"/>
<feature type="transmembrane region" description="Helical" evidence="1">
    <location>
        <begin position="45"/>
        <end position="62"/>
    </location>
</feature>
<keyword evidence="1" id="KW-1133">Transmembrane helix</keyword>
<organism evidence="2 3">
    <name type="scientific">Pseudomonas azotoformans</name>
    <dbReference type="NCBI Taxonomy" id="47878"/>
    <lineage>
        <taxon>Bacteria</taxon>
        <taxon>Pseudomonadati</taxon>
        <taxon>Pseudomonadota</taxon>
        <taxon>Gammaproteobacteria</taxon>
        <taxon>Pseudomonadales</taxon>
        <taxon>Pseudomonadaceae</taxon>
        <taxon>Pseudomonas</taxon>
    </lineage>
</organism>
<evidence type="ECO:0000313" key="3">
    <source>
        <dbReference type="Proteomes" id="UP000290481"/>
    </source>
</evidence>
<dbReference type="Proteomes" id="UP000290481">
    <property type="component" value="Unassembled WGS sequence"/>
</dbReference>
<evidence type="ECO:0000313" key="2">
    <source>
        <dbReference type="EMBL" id="RXE52122.1"/>
    </source>
</evidence>
<protein>
    <submittedName>
        <fullName evidence="2">Uncharacterized protein</fullName>
    </submittedName>
</protein>
<comment type="caution">
    <text evidence="2">The sequence shown here is derived from an EMBL/GenBank/DDBJ whole genome shotgun (WGS) entry which is preliminary data.</text>
</comment>
<feature type="transmembrane region" description="Helical" evidence="1">
    <location>
        <begin position="21"/>
        <end position="39"/>
    </location>
</feature>
<keyword evidence="1" id="KW-0812">Transmembrane</keyword>
<gene>
    <name evidence="2" type="ORF">B4O85_12150</name>
</gene>
<dbReference type="EMBL" id="MZZJ01000005">
    <property type="protein sequence ID" value="RXE52122.1"/>
    <property type="molecule type" value="Genomic_DNA"/>
</dbReference>
<evidence type="ECO:0000256" key="1">
    <source>
        <dbReference type="SAM" id="Phobius"/>
    </source>
</evidence>
<accession>A0A4Q0HU25</accession>
<keyword evidence="1" id="KW-0472">Membrane</keyword>
<name>A0A4Q0HU25_PSEAZ</name>
<sequence length="213" mass="24434">MARLNGITETYWASMKEDDKLKWKFFSKGLVFFGTLYLTKTGFLPFDYAVAAATTIFSMLIIESQRTYKRFSPKLRKRIVRTCIFLGTWGTTTIGVLYFSLVAASAASGALESYNLVLSTNPRDLFKLAILIPIFLVVIFYTPIKIFRELHIEQIIYRLPHTKLSDLLVKKKFKADSLLSFLNFEYAIIASCTLYSIILTELVRAYLSPFIKL</sequence>
<feature type="transmembrane region" description="Helical" evidence="1">
    <location>
        <begin position="83"/>
        <end position="105"/>
    </location>
</feature>
<feature type="transmembrane region" description="Helical" evidence="1">
    <location>
        <begin position="125"/>
        <end position="144"/>
    </location>
</feature>